<keyword evidence="4" id="KW-0029">Amino-acid transport</keyword>
<dbReference type="PANTHER" id="PTHR30483">
    <property type="entry name" value="LEUCINE-SPECIFIC-BINDING PROTEIN"/>
    <property type="match status" value="1"/>
</dbReference>
<accession>A0A3G1KZS4</accession>
<dbReference type="InterPro" id="IPR051010">
    <property type="entry name" value="BCAA_transport"/>
</dbReference>
<dbReference type="EMBL" id="CP017634">
    <property type="protein sequence ID" value="ATW27898.1"/>
    <property type="molecule type" value="Genomic_DNA"/>
</dbReference>
<dbReference type="InterPro" id="IPR028081">
    <property type="entry name" value="Leu-bd"/>
</dbReference>
<dbReference type="SUPFAM" id="SSF53822">
    <property type="entry name" value="Periplasmic binding protein-like I"/>
    <property type="match status" value="1"/>
</dbReference>
<evidence type="ECO:0000256" key="2">
    <source>
        <dbReference type="ARBA" id="ARBA00022448"/>
    </source>
</evidence>
<evidence type="ECO:0000256" key="4">
    <source>
        <dbReference type="ARBA" id="ARBA00022970"/>
    </source>
</evidence>
<dbReference type="OrthoDB" id="9783240at2"/>
<evidence type="ECO:0000259" key="5">
    <source>
        <dbReference type="Pfam" id="PF13458"/>
    </source>
</evidence>
<organism evidence="6 7">
    <name type="scientific">Formimonas warabiya</name>
    <dbReference type="NCBI Taxonomy" id="1761012"/>
    <lineage>
        <taxon>Bacteria</taxon>
        <taxon>Bacillati</taxon>
        <taxon>Bacillota</taxon>
        <taxon>Clostridia</taxon>
        <taxon>Eubacteriales</taxon>
        <taxon>Peptococcaceae</taxon>
        <taxon>Candidatus Formimonas</taxon>
    </lineage>
</organism>
<comment type="similarity">
    <text evidence="1">Belongs to the leucine-binding protein family.</text>
</comment>
<name>A0A3G1KZS4_FORW1</name>
<dbReference type="AlphaFoldDB" id="A0A3G1KZS4"/>
<dbReference type="Gene3D" id="3.40.50.2300">
    <property type="match status" value="2"/>
</dbReference>
<keyword evidence="3" id="KW-0732">Signal</keyword>
<evidence type="ECO:0000256" key="1">
    <source>
        <dbReference type="ARBA" id="ARBA00010062"/>
    </source>
</evidence>
<evidence type="ECO:0000313" key="7">
    <source>
        <dbReference type="Proteomes" id="UP000323521"/>
    </source>
</evidence>
<evidence type="ECO:0000313" key="6">
    <source>
        <dbReference type="EMBL" id="ATW27898.1"/>
    </source>
</evidence>
<dbReference type="RefSeq" id="WP_148137287.1">
    <property type="nucleotide sequence ID" value="NZ_CP017634.1"/>
</dbReference>
<reference evidence="6 7" key="1">
    <citation type="submission" date="2016-10" db="EMBL/GenBank/DDBJ databases">
        <title>Complete Genome Sequence of Peptococcaceae strain DCMF.</title>
        <authorList>
            <person name="Edwards R.J."/>
            <person name="Holland S.I."/>
            <person name="Deshpande N.P."/>
            <person name="Wong Y.K."/>
            <person name="Ertan H."/>
            <person name="Manefield M."/>
            <person name="Russell T.L."/>
            <person name="Lee M.J."/>
        </authorList>
    </citation>
    <scope>NUCLEOTIDE SEQUENCE [LARGE SCALE GENOMIC DNA]</scope>
    <source>
        <strain evidence="6 7">DCMF</strain>
    </source>
</reference>
<dbReference type="Pfam" id="PF13458">
    <property type="entry name" value="Peripla_BP_6"/>
    <property type="match status" value="1"/>
</dbReference>
<protein>
    <recommendedName>
        <fullName evidence="5">Leucine-binding protein domain-containing protein</fullName>
    </recommendedName>
</protein>
<feature type="domain" description="Leucine-binding protein" evidence="5">
    <location>
        <begin position="34"/>
        <end position="361"/>
    </location>
</feature>
<keyword evidence="2" id="KW-0813">Transport</keyword>
<gene>
    <name evidence="6" type="ORF">DCMF_26885</name>
</gene>
<dbReference type="GO" id="GO:0006865">
    <property type="term" value="P:amino acid transport"/>
    <property type="evidence" value="ECO:0007669"/>
    <property type="project" value="UniProtKB-KW"/>
</dbReference>
<evidence type="ECO:0000256" key="3">
    <source>
        <dbReference type="ARBA" id="ARBA00022729"/>
    </source>
</evidence>
<dbReference type="KEGG" id="fwa:DCMF_26885"/>
<dbReference type="PANTHER" id="PTHR30483:SF6">
    <property type="entry name" value="PERIPLASMIC BINDING PROTEIN OF ABC TRANSPORTER FOR NATURAL AMINO ACIDS"/>
    <property type="match status" value="1"/>
</dbReference>
<proteinExistence type="inferred from homology"/>
<dbReference type="CDD" id="cd06349">
    <property type="entry name" value="PBP1_ABC_HAAT-like"/>
    <property type="match status" value="1"/>
</dbReference>
<keyword evidence="7" id="KW-1185">Reference proteome</keyword>
<dbReference type="InterPro" id="IPR028082">
    <property type="entry name" value="Peripla_BP_I"/>
</dbReference>
<dbReference type="Proteomes" id="UP000323521">
    <property type="component" value="Chromosome"/>
</dbReference>
<dbReference type="InterPro" id="IPR000709">
    <property type="entry name" value="Leu_Ile_Val-bd"/>
</dbReference>
<sequence length="379" mass="40983">MRSKKLLIMILMGGLVLLPWVGCGQKQTVEAPKKIYIGWVAPLTGACANDGQQMNNGARLAVEEINDAGGINGWQVELVYADDKSDPKEAANIATKFVSDPDIVAVLGNYNSSCVLSGAPIYNEARIPVVHVGTSPVITAEHGPYLFRISVTDAFQGEFVTKWLFEKGYKKPAILYENSDYGYGLRETVQRQTTLLGGKVVTQETYELGQTKDFTGILTKIKASGADSLFICGLYTEGALVAKQMRGLGINLPIFGTDGLYEQALIDLAGSAAEGISVCGLLLPDDPDAKIQKFMKDYLASYGNIPGTYAAFHYDAMNLLAQAIGAVGPDREKIKDYLTQMPGPFLGVTGACTFDKDHDCVRTTMKKLIVKDGTWQIAP</sequence>
<dbReference type="PRINTS" id="PR00337">
    <property type="entry name" value="LEUILEVALBP"/>
</dbReference>